<dbReference type="InterPro" id="IPR047735">
    <property type="entry name" value="GrdX-like"/>
</dbReference>
<dbReference type="Proteomes" id="UP000007652">
    <property type="component" value="Unassembled WGS sequence"/>
</dbReference>
<dbReference type="EMBL" id="CAKP01000125">
    <property type="protein sequence ID" value="CCJ34446.1"/>
    <property type="molecule type" value="Genomic_DNA"/>
</dbReference>
<comment type="caution">
    <text evidence="1">The sequence shown here is derived from an EMBL/GenBank/DDBJ whole genome shotgun (WGS) entry which is preliminary data.</text>
</comment>
<dbReference type="eggNOG" id="ENOG5032Y6H">
    <property type="taxonomic scope" value="Bacteria"/>
</dbReference>
<reference evidence="1 2" key="1">
    <citation type="journal article" date="2011" name="J. Bacteriol.">
        <title>Draft genome sequence of Caloramator australicus strain RC3T, a thermoanaerobe from the Great Artesian Basin of Australia.</title>
        <authorList>
            <person name="Ogg C.D."/>
            <person name="Patel B.K.C."/>
        </authorList>
    </citation>
    <scope>NUCLEOTIDE SEQUENCE [LARGE SCALE GENOMIC DNA]</scope>
    <source>
        <strain evidence="1 2">RC3</strain>
    </source>
</reference>
<evidence type="ECO:0000313" key="2">
    <source>
        <dbReference type="Proteomes" id="UP000007652"/>
    </source>
</evidence>
<dbReference type="OrthoDB" id="9815289at2"/>
<keyword evidence="2" id="KW-1185">Reference proteome</keyword>
<dbReference type="NCBIfam" id="NF038093">
    <property type="entry name" value="GrdX"/>
    <property type="match status" value="1"/>
</dbReference>
<accession>I7KWD1</accession>
<sequence length="125" mass="14714">MEKVIIVTNNDMALEKFKDKHQVEFVDGKLLDVLYKVRDYIHKHHKLLTHPLMGSIKPNQTPYKSVALSLKKSDELDVDSLMYIEKSIETAENLIKNKPPREWPENVLYDFKVIDFDLIYNALNR</sequence>
<dbReference type="RefSeq" id="WP_008909697.1">
    <property type="nucleotide sequence ID" value="NZ_CAKP01000125.1"/>
</dbReference>
<proteinExistence type="predicted"/>
<organism evidence="1 2">
    <name type="scientific">Caloramator australicus RC3</name>
    <dbReference type="NCBI Taxonomy" id="857293"/>
    <lineage>
        <taxon>Bacteria</taxon>
        <taxon>Bacillati</taxon>
        <taxon>Bacillota</taxon>
        <taxon>Clostridia</taxon>
        <taxon>Eubacteriales</taxon>
        <taxon>Clostridiaceae</taxon>
        <taxon>Caloramator</taxon>
    </lineage>
</organism>
<gene>
    <name evidence="1" type="ORF">CAAU_2363</name>
</gene>
<evidence type="ECO:0000313" key="1">
    <source>
        <dbReference type="EMBL" id="CCJ34446.1"/>
    </source>
</evidence>
<name>I7KWD1_9CLOT</name>
<dbReference type="AlphaFoldDB" id="I7KWD1"/>
<protein>
    <submittedName>
        <fullName evidence="1">GrdX protein</fullName>
    </submittedName>
</protein>
<dbReference type="STRING" id="857293.CAAU_2363"/>